<dbReference type="EMBL" id="SJPX01000005">
    <property type="protein sequence ID" value="TWU48080.1"/>
    <property type="molecule type" value="Genomic_DNA"/>
</dbReference>
<proteinExistence type="predicted"/>
<feature type="chain" id="PRO_5022878949" description="DUF4197 domain-containing protein" evidence="2">
    <location>
        <begin position="29"/>
        <end position="327"/>
    </location>
</feature>
<dbReference type="Proteomes" id="UP000317977">
    <property type="component" value="Unassembled WGS sequence"/>
</dbReference>
<evidence type="ECO:0000313" key="4">
    <source>
        <dbReference type="Proteomes" id="UP000317977"/>
    </source>
</evidence>
<accession>A0A5C6EHQ9</accession>
<name>A0A5C6EHQ9_9BACT</name>
<feature type="transmembrane region" description="Helical" evidence="1">
    <location>
        <begin position="295"/>
        <end position="317"/>
    </location>
</feature>
<dbReference type="AlphaFoldDB" id="A0A5C6EHQ9"/>
<reference evidence="3 4" key="1">
    <citation type="submission" date="2019-02" db="EMBL/GenBank/DDBJ databases">
        <title>Deep-cultivation of Planctomycetes and their phenomic and genomic characterization uncovers novel biology.</title>
        <authorList>
            <person name="Wiegand S."/>
            <person name="Jogler M."/>
            <person name="Boedeker C."/>
            <person name="Pinto D."/>
            <person name="Vollmers J."/>
            <person name="Rivas-Marin E."/>
            <person name="Kohn T."/>
            <person name="Peeters S.H."/>
            <person name="Heuer A."/>
            <person name="Rast P."/>
            <person name="Oberbeckmann S."/>
            <person name="Bunk B."/>
            <person name="Jeske O."/>
            <person name="Meyerdierks A."/>
            <person name="Storesund J.E."/>
            <person name="Kallscheuer N."/>
            <person name="Luecker S."/>
            <person name="Lage O.M."/>
            <person name="Pohl T."/>
            <person name="Merkel B.J."/>
            <person name="Hornburger P."/>
            <person name="Mueller R.-W."/>
            <person name="Bruemmer F."/>
            <person name="Labrenz M."/>
            <person name="Spormann A.M."/>
            <person name="Op Den Camp H."/>
            <person name="Overmann J."/>
            <person name="Amann R."/>
            <person name="Jetten M.S.M."/>
            <person name="Mascher T."/>
            <person name="Medema M.H."/>
            <person name="Devos D.P."/>
            <person name="Kaster A.-K."/>
            <person name="Ovreas L."/>
            <person name="Rohde M."/>
            <person name="Galperin M.Y."/>
            <person name="Jogler C."/>
        </authorList>
    </citation>
    <scope>NUCLEOTIDE SEQUENCE [LARGE SCALE GENOMIC DNA]</scope>
    <source>
        <strain evidence="3 4">Poly59</strain>
    </source>
</reference>
<protein>
    <recommendedName>
        <fullName evidence="5">DUF4197 domain-containing protein</fullName>
    </recommendedName>
</protein>
<keyword evidence="1" id="KW-0812">Transmembrane</keyword>
<keyword evidence="1" id="KW-1133">Transmembrane helix</keyword>
<dbReference type="OrthoDB" id="265174at2"/>
<keyword evidence="1" id="KW-0472">Membrane</keyword>
<evidence type="ECO:0000313" key="3">
    <source>
        <dbReference type="EMBL" id="TWU48080.1"/>
    </source>
</evidence>
<evidence type="ECO:0000256" key="1">
    <source>
        <dbReference type="SAM" id="Phobius"/>
    </source>
</evidence>
<dbReference type="RefSeq" id="WP_146536494.1">
    <property type="nucleotide sequence ID" value="NZ_SJPX01000005.1"/>
</dbReference>
<keyword evidence="2" id="KW-0732">Signal</keyword>
<evidence type="ECO:0008006" key="5">
    <source>
        <dbReference type="Google" id="ProtNLM"/>
    </source>
</evidence>
<organism evidence="3 4">
    <name type="scientific">Rubripirellula reticaptiva</name>
    <dbReference type="NCBI Taxonomy" id="2528013"/>
    <lineage>
        <taxon>Bacteria</taxon>
        <taxon>Pseudomonadati</taxon>
        <taxon>Planctomycetota</taxon>
        <taxon>Planctomycetia</taxon>
        <taxon>Pirellulales</taxon>
        <taxon>Pirellulaceae</taxon>
        <taxon>Rubripirellula</taxon>
    </lineage>
</organism>
<evidence type="ECO:0000256" key="2">
    <source>
        <dbReference type="SAM" id="SignalP"/>
    </source>
</evidence>
<gene>
    <name evidence="3" type="ORF">Poly59_49250</name>
</gene>
<feature type="signal peptide" evidence="2">
    <location>
        <begin position="1"/>
        <end position="28"/>
    </location>
</feature>
<comment type="caution">
    <text evidence="3">The sequence shown here is derived from an EMBL/GenBank/DDBJ whole genome shotgun (WGS) entry which is preliminary data.</text>
</comment>
<keyword evidence="4" id="KW-1185">Reference proteome</keyword>
<sequence length="327" mass="34535" precursor="true">MKRSSHRRLRCIALLSAMLVPWTTPCRAAAEIPIANQSVALAGSVAKAIVKYFGKEGASEASEFLSKKGGREMMERVSASATREGGEATVEQVSKLATKYGPEAIVALDNGPSVQSVLNALDELPTDQVRPALAKLAAGAPGRELADATTKFGVRALQSELKHPGVGLVLVRSLGDDGAELATRLSSDQAIAVARHAEDLAKLPPTARSNILGMIRDDATRMVQFLGRFAEANPGKTLFTVAATGIILAEPDRILGGDEIIYDADGNPILISKSGLAGRTLAAGGSIAEHVSTQYVRPVFLTALAFVTTFAILWASLKLWRISRKPA</sequence>